<reference evidence="3" key="1">
    <citation type="submission" date="2021-01" db="EMBL/GenBank/DDBJ databases">
        <authorList>
            <person name="Corre E."/>
            <person name="Pelletier E."/>
            <person name="Niang G."/>
            <person name="Scheremetjew M."/>
            <person name="Finn R."/>
            <person name="Kale V."/>
            <person name="Holt S."/>
            <person name="Cochrane G."/>
            <person name="Meng A."/>
            <person name="Brown T."/>
            <person name="Cohen L."/>
        </authorList>
    </citation>
    <scope>NUCLEOTIDE SEQUENCE</scope>
    <source>
        <strain evidence="3">CCMP127</strain>
    </source>
</reference>
<feature type="compositionally biased region" description="Low complexity" evidence="1">
    <location>
        <begin position="256"/>
        <end position="276"/>
    </location>
</feature>
<evidence type="ECO:0000256" key="1">
    <source>
        <dbReference type="SAM" id="MobiDB-lite"/>
    </source>
</evidence>
<evidence type="ECO:0000313" key="3">
    <source>
        <dbReference type="EMBL" id="CAE0405657.1"/>
    </source>
</evidence>
<dbReference type="InterPro" id="IPR036869">
    <property type="entry name" value="J_dom_sf"/>
</dbReference>
<feature type="region of interest" description="Disordered" evidence="1">
    <location>
        <begin position="151"/>
        <end position="281"/>
    </location>
</feature>
<feature type="compositionally biased region" description="Polar residues" evidence="1">
    <location>
        <begin position="1"/>
        <end position="15"/>
    </location>
</feature>
<accession>A0A7S3L1R6</accession>
<dbReference type="EMBL" id="HBIM01004274">
    <property type="protein sequence ID" value="CAE0405657.1"/>
    <property type="molecule type" value="Transcribed_RNA"/>
</dbReference>
<proteinExistence type="predicted"/>
<dbReference type="SMART" id="SM00233">
    <property type="entry name" value="PH"/>
    <property type="match status" value="1"/>
</dbReference>
<organism evidence="3">
    <name type="scientific">Amphora coffeiformis</name>
    <dbReference type="NCBI Taxonomy" id="265554"/>
    <lineage>
        <taxon>Eukaryota</taxon>
        <taxon>Sar</taxon>
        <taxon>Stramenopiles</taxon>
        <taxon>Ochrophyta</taxon>
        <taxon>Bacillariophyta</taxon>
        <taxon>Bacillariophyceae</taxon>
        <taxon>Bacillariophycidae</taxon>
        <taxon>Thalassiophysales</taxon>
        <taxon>Catenulaceae</taxon>
        <taxon>Amphora</taxon>
    </lineage>
</organism>
<evidence type="ECO:0000259" key="2">
    <source>
        <dbReference type="PROSITE" id="PS50003"/>
    </source>
</evidence>
<sequence length="398" mass="45263">MSYNSHEYGHSQSASYHHHQEEGLPPPPMPGMSRQSFQGPTDEYLAAGYVEQWRRSKMQRIWKPVRIVLSKTDMVLWVQRENAHYGQGGMETLQRIPLSEVRSVGLVDEYMGERRFTLFVPDQVDDSQVMFRCDEPASANKWITTLKMVKERRSQPRAAVAPPPQTAPPPRTKLQATPPPPPKPVDLLSFHVVTPTPMQQQTPPPPPPRPLEAADFDPFNARRNIPASPSSAPAALRGGQVTPPQQHYRPPPPAPHNGGASPSAWQHQQQQQQQQHPDMMMNQQAALRQAVLNQWALAPPHRQHLRSLDQLVTTVQTTFGILPPQSQHAYFRQWAPVPYNDLCTHHILDFEKIDKAVRKLKAFLHPDKWPTTGFNDEAQSLCRLLWDILQNVQEQQAK</sequence>
<gene>
    <name evidence="3" type="ORF">ACOF00016_LOCUS3656</name>
</gene>
<protein>
    <recommendedName>
        <fullName evidence="2">PH domain-containing protein</fullName>
    </recommendedName>
</protein>
<dbReference type="Gene3D" id="2.30.29.30">
    <property type="entry name" value="Pleckstrin-homology domain (PH domain)/Phosphotyrosine-binding domain (PTB)"/>
    <property type="match status" value="1"/>
</dbReference>
<dbReference type="Gene3D" id="1.10.287.110">
    <property type="entry name" value="DnaJ domain"/>
    <property type="match status" value="1"/>
</dbReference>
<name>A0A7S3L1R6_9STRA</name>
<dbReference type="AlphaFoldDB" id="A0A7S3L1R6"/>
<dbReference type="InterPro" id="IPR011993">
    <property type="entry name" value="PH-like_dom_sf"/>
</dbReference>
<dbReference type="PROSITE" id="PS50003">
    <property type="entry name" value="PH_DOMAIN"/>
    <property type="match status" value="1"/>
</dbReference>
<feature type="region of interest" description="Disordered" evidence="1">
    <location>
        <begin position="1"/>
        <end position="37"/>
    </location>
</feature>
<feature type="domain" description="PH" evidence="2">
    <location>
        <begin position="43"/>
        <end position="151"/>
    </location>
</feature>
<feature type="compositionally biased region" description="Pro residues" evidence="1">
    <location>
        <begin position="161"/>
        <end position="184"/>
    </location>
</feature>
<dbReference type="SUPFAM" id="SSF50729">
    <property type="entry name" value="PH domain-like"/>
    <property type="match status" value="1"/>
</dbReference>
<dbReference type="InterPro" id="IPR001849">
    <property type="entry name" value="PH_domain"/>
</dbReference>
<feature type="compositionally biased region" description="Low complexity" evidence="1">
    <location>
        <begin position="226"/>
        <end position="235"/>
    </location>
</feature>